<evidence type="ECO:0000259" key="4">
    <source>
        <dbReference type="Pfam" id="PF05592"/>
    </source>
</evidence>
<dbReference type="InterPro" id="IPR012341">
    <property type="entry name" value="6hp_glycosidase-like_sf"/>
</dbReference>
<protein>
    <recommendedName>
        <fullName evidence="2">alpha-L-rhamnosidase</fullName>
        <ecNumber evidence="2">3.2.1.40</ecNumber>
    </recommendedName>
</protein>
<feature type="domain" description="Alpha-L-rhamnosidase C-terminal" evidence="7">
    <location>
        <begin position="802"/>
        <end position="869"/>
    </location>
</feature>
<dbReference type="Proteomes" id="UP000033121">
    <property type="component" value="Unassembled WGS sequence"/>
</dbReference>
<reference evidence="8 9" key="1">
    <citation type="submission" date="2015-04" db="EMBL/GenBank/DDBJ databases">
        <title>Whole genome shotgun sequence of Flavihumibacter petaseus NBRC 106054.</title>
        <authorList>
            <person name="Miyazawa S."/>
            <person name="Hosoyama A."/>
            <person name="Hashimoto M."/>
            <person name="Noguchi M."/>
            <person name="Tsuchikane K."/>
            <person name="Ohji S."/>
            <person name="Yamazoe A."/>
            <person name="Ichikawa N."/>
            <person name="Kimura A."/>
            <person name="Fujita N."/>
        </authorList>
    </citation>
    <scope>NUCLEOTIDE SEQUENCE [LARGE SCALE GENOMIC DNA]</scope>
    <source>
        <strain evidence="8 9">NBRC 106054</strain>
    </source>
</reference>
<keyword evidence="3" id="KW-0378">Hydrolase</keyword>
<dbReference type="Gene3D" id="1.50.10.10">
    <property type="match status" value="1"/>
</dbReference>
<dbReference type="SUPFAM" id="SSF48208">
    <property type="entry name" value="Six-hairpin glycosidases"/>
    <property type="match status" value="1"/>
</dbReference>
<dbReference type="GO" id="GO:0005975">
    <property type="term" value="P:carbohydrate metabolic process"/>
    <property type="evidence" value="ECO:0007669"/>
    <property type="project" value="InterPro"/>
</dbReference>
<feature type="domain" description="Alpha-L-rhamnosidase six-hairpin glycosidase" evidence="6">
    <location>
        <begin position="454"/>
        <end position="793"/>
    </location>
</feature>
<dbReference type="InterPro" id="IPR008902">
    <property type="entry name" value="Rhamnosid_concanavalin"/>
</dbReference>
<dbReference type="EC" id="3.2.1.40" evidence="2"/>
<dbReference type="Gene3D" id="2.60.420.10">
    <property type="entry name" value="Maltose phosphorylase, domain 3"/>
    <property type="match status" value="1"/>
</dbReference>
<dbReference type="GO" id="GO:0030596">
    <property type="term" value="F:alpha-L-rhamnosidase activity"/>
    <property type="evidence" value="ECO:0007669"/>
    <property type="project" value="UniProtKB-EC"/>
</dbReference>
<proteinExistence type="predicted"/>
<dbReference type="Pfam" id="PF05592">
    <property type="entry name" value="Bac_rhamnosid"/>
    <property type="match status" value="1"/>
</dbReference>
<dbReference type="EMBL" id="BBWV01000002">
    <property type="protein sequence ID" value="GAO43097.1"/>
    <property type="molecule type" value="Genomic_DNA"/>
</dbReference>
<feature type="domain" description="Alpha-L-rhamnosidase concanavalin-like" evidence="4">
    <location>
        <begin position="349"/>
        <end position="439"/>
    </location>
</feature>
<evidence type="ECO:0000259" key="7">
    <source>
        <dbReference type="Pfam" id="PF17390"/>
    </source>
</evidence>
<dbReference type="PIRSF" id="PIRSF010631">
    <property type="entry name" value="A-rhamnsds"/>
    <property type="match status" value="1"/>
</dbReference>
<dbReference type="InterPro" id="IPR008928">
    <property type="entry name" value="6-hairpin_glycosidase_sf"/>
</dbReference>
<gene>
    <name evidence="8" type="ORF">FPE01S_02_02010</name>
</gene>
<dbReference type="Pfam" id="PF25788">
    <property type="entry name" value="Ig_Rha78A_N"/>
    <property type="match status" value="1"/>
</dbReference>
<dbReference type="Pfam" id="PF17389">
    <property type="entry name" value="Bac_rhamnosid6H"/>
    <property type="match status" value="1"/>
</dbReference>
<evidence type="ECO:0000259" key="6">
    <source>
        <dbReference type="Pfam" id="PF17389"/>
    </source>
</evidence>
<dbReference type="InterPro" id="IPR035398">
    <property type="entry name" value="Bac_rhamnosid_C"/>
</dbReference>
<keyword evidence="9" id="KW-1185">Reference proteome</keyword>
<evidence type="ECO:0000259" key="5">
    <source>
        <dbReference type="Pfam" id="PF08531"/>
    </source>
</evidence>
<feature type="domain" description="Bacterial alpha-L-rhamnosidase N-terminal" evidence="5">
    <location>
        <begin position="179"/>
        <end position="339"/>
    </location>
</feature>
<organism evidence="8 9">
    <name type="scientific">Flavihumibacter petaseus NBRC 106054</name>
    <dbReference type="NCBI Taxonomy" id="1220578"/>
    <lineage>
        <taxon>Bacteria</taxon>
        <taxon>Pseudomonadati</taxon>
        <taxon>Bacteroidota</taxon>
        <taxon>Chitinophagia</taxon>
        <taxon>Chitinophagales</taxon>
        <taxon>Chitinophagaceae</taxon>
        <taxon>Flavihumibacter</taxon>
    </lineage>
</organism>
<comment type="caution">
    <text evidence="8">The sequence shown here is derived from an EMBL/GenBank/DDBJ whole genome shotgun (WGS) entry which is preliminary data.</text>
</comment>
<dbReference type="STRING" id="1220578.FPE01S_02_02010"/>
<name>A0A0E9MZC6_9BACT</name>
<dbReference type="Pfam" id="PF08531">
    <property type="entry name" value="Bac_rhamnosid_N"/>
    <property type="match status" value="1"/>
</dbReference>
<dbReference type="InterPro" id="IPR016007">
    <property type="entry name" value="Alpha_rhamnosid"/>
</dbReference>
<evidence type="ECO:0000313" key="8">
    <source>
        <dbReference type="EMBL" id="GAO43097.1"/>
    </source>
</evidence>
<dbReference type="Gene3D" id="2.60.40.10">
    <property type="entry name" value="Immunoglobulins"/>
    <property type="match status" value="1"/>
</dbReference>
<comment type="catalytic activity">
    <reaction evidence="1">
        <text>Hydrolysis of terminal non-reducing alpha-L-rhamnose residues in alpha-L-rhamnosides.</text>
        <dbReference type="EC" id="3.2.1.40"/>
    </reaction>
</comment>
<dbReference type="PANTHER" id="PTHR33307:SF6">
    <property type="entry name" value="ALPHA-RHAMNOSIDASE (EUROFUNG)-RELATED"/>
    <property type="match status" value="1"/>
</dbReference>
<dbReference type="Gene3D" id="2.60.120.260">
    <property type="entry name" value="Galactose-binding domain-like"/>
    <property type="match status" value="2"/>
</dbReference>
<accession>A0A0E9MZC6</accession>
<dbReference type="AlphaFoldDB" id="A0A0E9MZC6"/>
<dbReference type="InterPro" id="IPR013737">
    <property type="entry name" value="Bac_rhamnosid_N"/>
</dbReference>
<keyword evidence="8" id="KW-0326">Glycosidase</keyword>
<sequence>MPNVIAMIAILSRKPAFALVFLFLVACTGALRAQTVSQLQPTVQYAVNPLGIDETNPVFGWTIPESQRSFRQRSYQVLVADDPALLTPATANVWNSGLVTGAVSSGITYAGKPLESRRRYYWKVLLQGVKSPDTLSSDVANFEMGLMQQSDWRGDWISYPFGWVGRVLYYRCVFPAGKPLKRARAYVSGIGYYTLKLNSKKVGNCVLDPATSDYAKSVYYNTFDIAPYLTANNVMMLTVAPGWYGQPKMRLQVELEFTDGSQQSFTSSDMRIVTLGPIQRAGILDGEYYDAREEHPEWWLPTDTIIHGLPSKHWGVAHSVEPPGGRMRAQQLEPIEVVETIRPVAVSQPKPGVYVVDAGQNLAGWAALKLAGKRGDKVELRFAETLYPDGTINQENLRTAAATDTYIFKGEGTESWEPSFTYHGFRYIQVEGLSKPPAGDELLVRRVRSSVPVSGTFNSSNPLLNRIYKMVQHTEASNLHSIPTDCPQRDERMGWMNDLTVRIEQALYNFNMARFYPKFLQDVVDTQHEDGDITDTAPYRVGGRPADPVSASFLLLAAESYRFYGNGHLVEKHYTALKAWVDMLEKKTVDGVLEYSYYGDWSPPAAFSVNGQAYGALSKNTPGNLMSTGYLYYSAALLSKMAGVIRNPSDSIRYAQLAQRTAAVFNNKFYNAATGGYGSNNQSCNSFALFLGIVPADKLQRVVANLKEDVVKHDFHLTTGNLCTKYLLESLTENGEVEAAYRIATQETYPSWGYMLSKGATTLWERWEYETGGSMNSHNHPMMGSVGSWFYKYLVGIVPEAEHAGFERFTIRPYLPEHLQFVEGSYHSVKGMIRSSWKKEKGKVQFTVTVPPNSVAKVYIPAHDPKSVRVNGKSLKAAGITASGTTAQAVMADLQPGEYHFSSKW</sequence>
<evidence type="ECO:0000256" key="1">
    <source>
        <dbReference type="ARBA" id="ARBA00001445"/>
    </source>
</evidence>
<evidence type="ECO:0000256" key="3">
    <source>
        <dbReference type="ARBA" id="ARBA00022801"/>
    </source>
</evidence>
<dbReference type="Pfam" id="PF17390">
    <property type="entry name" value="Bac_rhamnosid_C"/>
    <property type="match status" value="1"/>
</dbReference>
<evidence type="ECO:0000256" key="2">
    <source>
        <dbReference type="ARBA" id="ARBA00012652"/>
    </source>
</evidence>
<dbReference type="InterPro" id="IPR035396">
    <property type="entry name" value="Bac_rhamnosid6H"/>
</dbReference>
<dbReference type="PANTHER" id="PTHR33307">
    <property type="entry name" value="ALPHA-RHAMNOSIDASE (EUROFUNG)"/>
    <property type="match status" value="1"/>
</dbReference>
<evidence type="ECO:0000313" key="9">
    <source>
        <dbReference type="Proteomes" id="UP000033121"/>
    </source>
</evidence>
<dbReference type="InterPro" id="IPR013783">
    <property type="entry name" value="Ig-like_fold"/>
</dbReference>
<dbReference type="OrthoDB" id="9766741at2"/>